<dbReference type="EMBL" id="JAVBVO010000003">
    <property type="protein sequence ID" value="MDZ5758062.1"/>
    <property type="molecule type" value="Genomic_DNA"/>
</dbReference>
<name>A0AAW9JNN2_CARML</name>
<protein>
    <submittedName>
        <fullName evidence="3">DUF2213 domain-containing protein</fullName>
    </submittedName>
</protein>
<organism evidence="3 4">
    <name type="scientific">Carnobacterium maltaromaticum</name>
    <name type="common">Carnobacterium piscicola</name>
    <dbReference type="NCBI Taxonomy" id="2751"/>
    <lineage>
        <taxon>Bacteria</taxon>
        <taxon>Bacillati</taxon>
        <taxon>Bacillota</taxon>
        <taxon>Bacilli</taxon>
        <taxon>Lactobacillales</taxon>
        <taxon>Carnobacteriaceae</taxon>
        <taxon>Carnobacterium</taxon>
    </lineage>
</organism>
<sequence length="368" mass="40652">MGRVNLYDKALIEDFSETDEGYLTVKAPITRPGVFPYLTKDGAVEMQAKLPEELFSDKTIKSANAKPVTDDHPHEAVTAKNFTKYSKGMTHTDARVENNTLVVSFTVTDSATIGKIKAGKRELSIGFSADVKDEKGNYSGMNYDSVQRNMQVNHLAIVDKGRAGPEVAILNDSVDFVMDSKKNKQNGGNKMPQIIIDGSEFEVDTAVKSKFDALSAQADAAETKAKGLDALQGERDALKEKLDAKEAEITEIKKNQVNEDEMDSRVQSRIELVEKAKPILGDSFEFNGKSDRTVKEAAILETKKDFKADGKSDDYIDAFFDSMTDLVADKGFTHGVNFSDAKDKEKAADEEINQKKQNRLNLNKKGEK</sequence>
<dbReference type="Pfam" id="PF09979">
    <property type="entry name" value="DUF2213"/>
    <property type="match status" value="1"/>
</dbReference>
<gene>
    <name evidence="3" type="ORF">RAK27_05265</name>
</gene>
<dbReference type="AlphaFoldDB" id="A0AAW9JNN2"/>
<keyword evidence="1" id="KW-0175">Coiled coil</keyword>
<reference evidence="3" key="1">
    <citation type="submission" date="2023-08" db="EMBL/GenBank/DDBJ databases">
        <title>Genomic characterization of piscicolin 126 produced by Carnobacterium maltaromaticum CM22 strain isolated from salmon (Salmo salar).</title>
        <authorList>
            <person name="Gonzalez-Gragera E."/>
            <person name="Garcia-Lopez J.D."/>
            <person name="Teso-Perez C."/>
            <person name="Gimenez-Hernandez I."/>
            <person name="Peralta-Sanchez J.M."/>
            <person name="Valdivia E."/>
            <person name="Montalban-Lopez M."/>
            <person name="Martin-Platero A.M."/>
            <person name="Banos A."/>
            <person name="Martinez-Bueno M."/>
        </authorList>
    </citation>
    <scope>NUCLEOTIDE SEQUENCE</scope>
    <source>
        <strain evidence="3">CM22</strain>
    </source>
</reference>
<comment type="caution">
    <text evidence="3">The sequence shown here is derived from an EMBL/GenBank/DDBJ whole genome shotgun (WGS) entry which is preliminary data.</text>
</comment>
<dbReference type="RefSeq" id="WP_322808639.1">
    <property type="nucleotide sequence ID" value="NZ_JAVBVO010000003.1"/>
</dbReference>
<feature type="compositionally biased region" description="Basic and acidic residues" evidence="2">
    <location>
        <begin position="340"/>
        <end position="354"/>
    </location>
</feature>
<evidence type="ECO:0000313" key="4">
    <source>
        <dbReference type="Proteomes" id="UP001290462"/>
    </source>
</evidence>
<proteinExistence type="predicted"/>
<feature type="region of interest" description="Disordered" evidence="2">
    <location>
        <begin position="337"/>
        <end position="368"/>
    </location>
</feature>
<evidence type="ECO:0000313" key="3">
    <source>
        <dbReference type="EMBL" id="MDZ5758062.1"/>
    </source>
</evidence>
<evidence type="ECO:0000256" key="2">
    <source>
        <dbReference type="SAM" id="MobiDB-lite"/>
    </source>
</evidence>
<evidence type="ECO:0000256" key="1">
    <source>
        <dbReference type="SAM" id="Coils"/>
    </source>
</evidence>
<dbReference type="Proteomes" id="UP001290462">
    <property type="component" value="Unassembled WGS sequence"/>
</dbReference>
<feature type="coiled-coil region" evidence="1">
    <location>
        <begin position="228"/>
        <end position="255"/>
    </location>
</feature>
<dbReference type="InterPro" id="IPR016913">
    <property type="entry name" value="UCP029215"/>
</dbReference>
<feature type="compositionally biased region" description="Low complexity" evidence="2">
    <location>
        <begin position="359"/>
        <end position="368"/>
    </location>
</feature>
<dbReference type="PIRSF" id="PIRSF029215">
    <property type="entry name" value="UCP029215"/>
    <property type="match status" value="1"/>
</dbReference>
<accession>A0AAW9JNN2</accession>